<evidence type="ECO:0000313" key="1">
    <source>
        <dbReference type="EMBL" id="MDD2167839.1"/>
    </source>
</evidence>
<dbReference type="RefSeq" id="WP_016528143.1">
    <property type="nucleotide sequence ID" value="NZ_CBCRUP010000001.1"/>
</dbReference>
<sequence>MKIEKKSNEAIIEPIEDNWNWLDELGEPDPTFNYQHIKEFKPVPLLNYEDWLAEDKKIP</sequence>
<dbReference type="OrthoDB" id="5298361at2"/>
<name>A0A084EVU8_GLAPU</name>
<organism evidence="1 4">
    <name type="scientific">Glaesserella parasuis</name>
    <name type="common">Haemophilus parasuis</name>
    <dbReference type="NCBI Taxonomy" id="738"/>
    <lineage>
        <taxon>Bacteria</taxon>
        <taxon>Pseudomonadati</taxon>
        <taxon>Pseudomonadota</taxon>
        <taxon>Gammaproteobacteria</taxon>
        <taxon>Pasteurellales</taxon>
        <taxon>Pasteurellaceae</taxon>
        <taxon>Glaesserella</taxon>
    </lineage>
</organism>
<reference evidence="2" key="1">
    <citation type="submission" date="2021-03" db="EMBL/GenBank/DDBJ databases">
        <title>Characterization of a novel Integrative Conjugative Element in Glaesserella parasuis.</title>
        <authorList>
            <person name="Hu G."/>
            <person name="Sun H."/>
        </authorList>
    </citation>
    <scope>NUCLEOTIDE SEQUENCE</scope>
    <source>
        <strain evidence="2">GHP1807</strain>
    </source>
</reference>
<gene>
    <name evidence="2" type="ORF">J1G54_04755</name>
    <name evidence="1" type="ORF">N5925_04295</name>
    <name evidence="3" type="ORF">QBL01_08695</name>
</gene>
<dbReference type="KEGG" id="hpak:JT17_02710"/>
<dbReference type="EMBL" id="JAODIR010000015">
    <property type="protein sequence ID" value="MDD2167839.1"/>
    <property type="molecule type" value="Genomic_DNA"/>
</dbReference>
<reference evidence="1" key="2">
    <citation type="submission" date="2022-09" db="EMBL/GenBank/DDBJ databases">
        <title>Molecular characterization of Glaesserella parasuis strains circulating in commercial swine farms using whole-genome sequencing.</title>
        <authorList>
            <person name="Mugabi R."/>
            <person name="Clavijo M."/>
            <person name="Li G."/>
        </authorList>
    </citation>
    <scope>NUCLEOTIDE SEQUENCE</scope>
    <source>
        <strain evidence="1">0435-53</strain>
    </source>
</reference>
<keyword evidence="1" id="KW-0131">Cell cycle</keyword>
<dbReference type="EMBL" id="CP071491">
    <property type="protein sequence ID" value="QSX17837.1"/>
    <property type="molecule type" value="Genomic_DNA"/>
</dbReference>
<dbReference type="Proteomes" id="UP001148834">
    <property type="component" value="Unassembled WGS sequence"/>
</dbReference>
<evidence type="ECO:0000313" key="3">
    <source>
        <dbReference type="EMBL" id="WGE09328.1"/>
    </source>
</evidence>
<keyword evidence="1" id="KW-0132">Cell division</keyword>
<reference evidence="3" key="3">
    <citation type="submission" date="2023-04" db="EMBL/GenBank/DDBJ databases">
        <title>Molecular characterization of the Integrative and Conjugative elements harboring multidrug-resistance gene from Glaesserella (Haemophilus) parasuis.</title>
        <authorList>
            <person name="Che Y."/>
            <person name="Zhou L."/>
        </authorList>
    </citation>
    <scope>NUCLEOTIDE SEQUENCE</scope>
    <source>
        <strain evidence="3">Z44</strain>
    </source>
</reference>
<dbReference type="EMBL" id="CP121769">
    <property type="protein sequence ID" value="WGE09328.1"/>
    <property type="molecule type" value="Genomic_DNA"/>
</dbReference>
<accession>A0A084EVU8</accession>
<evidence type="ECO:0000313" key="4">
    <source>
        <dbReference type="Proteomes" id="UP001148834"/>
    </source>
</evidence>
<dbReference type="GO" id="GO:0051301">
    <property type="term" value="P:cell division"/>
    <property type="evidence" value="ECO:0007669"/>
    <property type="project" value="UniProtKB-KW"/>
</dbReference>
<protein>
    <submittedName>
        <fullName evidence="1">Cell division protein ZipA</fullName>
    </submittedName>
</protein>
<dbReference type="Proteomes" id="UP001222296">
    <property type="component" value="Chromosome"/>
</dbReference>
<proteinExistence type="predicted"/>
<dbReference type="Proteomes" id="UP000662736">
    <property type="component" value="Chromosome"/>
</dbReference>
<evidence type="ECO:0000313" key="2">
    <source>
        <dbReference type="EMBL" id="QSX17837.1"/>
    </source>
</evidence>
<dbReference type="GeneID" id="66618568"/>
<dbReference type="AlphaFoldDB" id="A0A084EVU8"/>